<dbReference type="InterPro" id="IPR011990">
    <property type="entry name" value="TPR-like_helical_dom_sf"/>
</dbReference>
<dbReference type="PANTHER" id="PTHR10098:SF108">
    <property type="entry name" value="TETRATRICOPEPTIDE REPEAT PROTEIN 28"/>
    <property type="match status" value="1"/>
</dbReference>
<feature type="domain" description="CHAT" evidence="2">
    <location>
        <begin position="537"/>
        <end position="862"/>
    </location>
</feature>
<dbReference type="Proteomes" id="UP000738431">
    <property type="component" value="Chromosome"/>
</dbReference>
<reference evidence="3 4" key="1">
    <citation type="submission" date="2021-08" db="EMBL/GenBank/DDBJ databases">
        <authorList>
            <person name="Zhang D."/>
            <person name="Zhang A."/>
            <person name="Wang L."/>
        </authorList>
    </citation>
    <scope>NUCLEOTIDE SEQUENCE [LARGE SCALE GENOMIC DNA]</scope>
    <source>
        <strain evidence="3 4">WL0086</strain>
    </source>
</reference>
<dbReference type="PANTHER" id="PTHR10098">
    <property type="entry name" value="RAPSYN-RELATED"/>
    <property type="match status" value="1"/>
</dbReference>
<protein>
    <submittedName>
        <fullName evidence="3">CHAT domain-containing protein</fullName>
    </submittedName>
</protein>
<dbReference type="EMBL" id="CP139781">
    <property type="protein sequence ID" value="WRQ87128.1"/>
    <property type="molecule type" value="Genomic_DNA"/>
</dbReference>
<dbReference type="Pfam" id="PF12770">
    <property type="entry name" value="CHAT"/>
    <property type="match status" value="1"/>
</dbReference>
<dbReference type="InterPro" id="IPR024983">
    <property type="entry name" value="CHAT_dom"/>
</dbReference>
<dbReference type="Gene3D" id="1.25.40.10">
    <property type="entry name" value="Tetratricopeptide repeat domain"/>
    <property type="match status" value="2"/>
</dbReference>
<proteinExistence type="predicted"/>
<feature type="signal peptide" evidence="1">
    <location>
        <begin position="1"/>
        <end position="30"/>
    </location>
</feature>
<accession>A0ABZ1C792</accession>
<evidence type="ECO:0000259" key="2">
    <source>
        <dbReference type="Pfam" id="PF12770"/>
    </source>
</evidence>
<keyword evidence="4" id="KW-1185">Reference proteome</keyword>
<keyword evidence="1" id="KW-0732">Signal</keyword>
<sequence length="869" mass="96042">MRFSRPRFALVRTLTIGACLVAGLLTPAAAQIQIRPHSEAFSEGYRFESQNQFARAAEHYARALELAETDRDRYSTSLRQATVLSQLGRHTEALEAVSRAQANTPEDRDRQGELGVFHATYLRAADLVKASETLRALRALGPRPNSDQRAWDLQMYLRDARLRRAWGDLAGALQRYDQAEPILAELVTDYAEIAAFHRERAACRLGLNDLDDARKLARDAFSADLRRVRSSRRRDAADWVSKGDVPVAQSMLLYAEAERRLGETADAKEKFDAALELARKIEAPREQVLAFFGLCRLALARNDLFSARIAIMGAMLRTQDGQIPDLYIETLALAGEISMKEDDFTQAVSHLEMGIQLVETMRLTATPEDRQRLLALQSDHYRWLLETYLRNNQTWEALATSEALKARNLRDAISGQQVGIETAEHRVAALRDLQSRLPADIAVVSYANADWSRTDPVAFVLTHENLSVIRLPLAELPELLSLLPKPNVLAAQQRDVDATRYDLSDEITLAGLVAYFRETIYCEPAEIPSLFPHYLTTAKILHFTLIEPLTSALGGRQRLLVSPSGLLAYVPFDALASIQGKLLVEDYAVSLTPSLLTTLELAQRADVDYAHSFLGFGGAVYNPASYNQVMASAPQIKAELEAVTAVRAAQIEGARSPYAGWARGPATNLAGTKAEVELLSELLPNSRIVTGRNVSEAYIRGMAARGELQSSRVLHFAVHGSAVPTMPDLSCILLSWEGEITPDMPAERDGRLQVTEFVELPLRAELVTFSACETGLGAIIAGEGVVGLTGSLLQAGADNVLASLWPVSDYSTVYFMRSYYELHLNEGVPSDLAIAQVKRDMIAGKLQGYRHPQFWAPFNLYGGRELVVQ</sequence>
<organism evidence="3 4">
    <name type="scientific">Actomonas aquatica</name>
    <dbReference type="NCBI Taxonomy" id="2866162"/>
    <lineage>
        <taxon>Bacteria</taxon>
        <taxon>Pseudomonadati</taxon>
        <taxon>Verrucomicrobiota</taxon>
        <taxon>Opitutia</taxon>
        <taxon>Opitutales</taxon>
        <taxon>Opitutaceae</taxon>
        <taxon>Actomonas</taxon>
    </lineage>
</organism>
<evidence type="ECO:0000313" key="3">
    <source>
        <dbReference type="EMBL" id="WRQ87128.1"/>
    </source>
</evidence>
<dbReference type="RefSeq" id="WP_221029459.1">
    <property type="nucleotide sequence ID" value="NZ_CP139781.1"/>
</dbReference>
<dbReference type="SMART" id="SM00028">
    <property type="entry name" value="TPR"/>
    <property type="match status" value="4"/>
</dbReference>
<feature type="chain" id="PRO_5047156697" evidence="1">
    <location>
        <begin position="31"/>
        <end position="869"/>
    </location>
</feature>
<evidence type="ECO:0000256" key="1">
    <source>
        <dbReference type="SAM" id="SignalP"/>
    </source>
</evidence>
<evidence type="ECO:0000313" key="4">
    <source>
        <dbReference type="Proteomes" id="UP000738431"/>
    </source>
</evidence>
<reference evidence="3 4" key="2">
    <citation type="submission" date="2023-12" db="EMBL/GenBank/DDBJ databases">
        <title>Description of an unclassified Opitutus bacterium of Verrucomicrobiota.</title>
        <authorList>
            <person name="Zhang D.-F."/>
        </authorList>
    </citation>
    <scope>NUCLEOTIDE SEQUENCE [LARGE SCALE GENOMIC DNA]</scope>
    <source>
        <strain evidence="3 4">WL0086</strain>
    </source>
</reference>
<dbReference type="SUPFAM" id="SSF48452">
    <property type="entry name" value="TPR-like"/>
    <property type="match status" value="1"/>
</dbReference>
<name>A0ABZ1C792_9BACT</name>
<gene>
    <name evidence="3" type="ORF">K1X11_020135</name>
</gene>
<dbReference type="InterPro" id="IPR019734">
    <property type="entry name" value="TPR_rpt"/>
</dbReference>